<proteinExistence type="predicted"/>
<feature type="signal peptide" evidence="2">
    <location>
        <begin position="1"/>
        <end position="24"/>
    </location>
</feature>
<organism evidence="3 4">
    <name type="scientific">Tetradesmus obliquus</name>
    <name type="common">Green alga</name>
    <name type="synonym">Acutodesmus obliquus</name>
    <dbReference type="NCBI Taxonomy" id="3088"/>
    <lineage>
        <taxon>Eukaryota</taxon>
        <taxon>Viridiplantae</taxon>
        <taxon>Chlorophyta</taxon>
        <taxon>core chlorophytes</taxon>
        <taxon>Chlorophyceae</taxon>
        <taxon>CS clade</taxon>
        <taxon>Sphaeropleales</taxon>
        <taxon>Scenedesmaceae</taxon>
        <taxon>Tetradesmus</taxon>
    </lineage>
</organism>
<keyword evidence="2" id="KW-0732">Signal</keyword>
<keyword evidence="4" id="KW-1185">Reference proteome</keyword>
<sequence length="286" mass="28843">MPGKALAGAVCLCLVLAACSPAEAAQSPRRLMGASTAPDAAQAQAQAQTQTAAATKQAPAAVAVASTTQDGQMYQDPSGAVQQLPWRPPGGLPGTPGGGQGPGRPGQQPPPGGLPGQPPYQPPGGGNPYYPPGGNPPPYYPPGGGNPYYPPGGNPPPYYPPGGGNPYYPPPCGGWNQPPCQPACGGYNQPPCCGGYNQPPCNYYPPGQYPPGQYPPGQYPPGGPYYPYDPCACVNNQCVKSGLIPNRCSLTGGQNGDIGSCTPVGGTACTASFTELLTGKVSVCCR</sequence>
<protein>
    <submittedName>
        <fullName evidence="3">Uncharacterized protein</fullName>
    </submittedName>
</protein>
<reference evidence="3 4" key="1">
    <citation type="submission" date="2016-10" db="EMBL/GenBank/DDBJ databases">
        <authorList>
            <person name="Cai Z."/>
        </authorList>
    </citation>
    <scope>NUCLEOTIDE SEQUENCE [LARGE SCALE GENOMIC DNA]</scope>
</reference>
<name>A0A383WB18_TETOB</name>
<evidence type="ECO:0000256" key="2">
    <source>
        <dbReference type="SAM" id="SignalP"/>
    </source>
</evidence>
<dbReference type="Proteomes" id="UP000256970">
    <property type="component" value="Unassembled WGS sequence"/>
</dbReference>
<gene>
    <name evidence="3" type="ORF">BQ4739_LOCUS14682</name>
</gene>
<feature type="compositionally biased region" description="Gly residues" evidence="1">
    <location>
        <begin position="92"/>
        <end position="104"/>
    </location>
</feature>
<feature type="compositionally biased region" description="Pro residues" evidence="1">
    <location>
        <begin position="129"/>
        <end position="138"/>
    </location>
</feature>
<feature type="compositionally biased region" description="Pro residues" evidence="1">
    <location>
        <begin position="107"/>
        <end position="122"/>
    </location>
</feature>
<evidence type="ECO:0000256" key="1">
    <source>
        <dbReference type="SAM" id="MobiDB-lite"/>
    </source>
</evidence>
<dbReference type="PROSITE" id="PS51257">
    <property type="entry name" value="PROKAR_LIPOPROTEIN"/>
    <property type="match status" value="1"/>
</dbReference>
<dbReference type="AlphaFoldDB" id="A0A383WB18"/>
<dbReference type="EMBL" id="FNXT01001214">
    <property type="protein sequence ID" value="SZX74410.1"/>
    <property type="molecule type" value="Genomic_DNA"/>
</dbReference>
<evidence type="ECO:0000313" key="4">
    <source>
        <dbReference type="Proteomes" id="UP000256970"/>
    </source>
</evidence>
<accession>A0A383WB18</accession>
<feature type="region of interest" description="Disordered" evidence="1">
    <location>
        <begin position="67"/>
        <end position="138"/>
    </location>
</feature>
<evidence type="ECO:0000313" key="3">
    <source>
        <dbReference type="EMBL" id="SZX74410.1"/>
    </source>
</evidence>
<feature type="chain" id="PRO_5016682674" evidence="2">
    <location>
        <begin position="25"/>
        <end position="286"/>
    </location>
</feature>